<evidence type="ECO:0000313" key="2">
    <source>
        <dbReference type="Proteomes" id="UP000027153"/>
    </source>
</evidence>
<evidence type="ECO:0000313" key="1">
    <source>
        <dbReference type="EMBL" id="KCZ72754.1"/>
    </source>
</evidence>
<protein>
    <submittedName>
        <fullName evidence="1">Uncharacterized protein</fullName>
    </submittedName>
</protein>
<dbReference type="AlphaFoldDB" id="A0A062VAJ5"/>
<organism evidence="1 2">
    <name type="scientific">Candidatus Methanoperedens nitratireducens</name>
    <dbReference type="NCBI Taxonomy" id="1392998"/>
    <lineage>
        <taxon>Archaea</taxon>
        <taxon>Methanobacteriati</taxon>
        <taxon>Methanobacteriota</taxon>
        <taxon>Stenosarchaea group</taxon>
        <taxon>Methanomicrobia</taxon>
        <taxon>Methanosarcinales</taxon>
        <taxon>ANME-2 cluster</taxon>
        <taxon>Candidatus Methanoperedentaceae</taxon>
        <taxon>Candidatus Methanoperedens</taxon>
    </lineage>
</organism>
<dbReference type="EMBL" id="JMIY01000002">
    <property type="protein sequence ID" value="KCZ72754.1"/>
    <property type="molecule type" value="Genomic_DNA"/>
</dbReference>
<reference evidence="1 2" key="1">
    <citation type="journal article" date="2013" name="Nature">
        <title>Anaerobic oxidation of methane coupled to nitrate reduction in a novel archaeal lineage.</title>
        <authorList>
            <person name="Haroon M.F."/>
            <person name="Hu S."/>
            <person name="Shi Y."/>
            <person name="Imelfort M."/>
            <person name="Keller J."/>
            <person name="Hugenholtz P."/>
            <person name="Yuan Z."/>
            <person name="Tyson G.W."/>
        </authorList>
    </citation>
    <scope>NUCLEOTIDE SEQUENCE [LARGE SCALE GENOMIC DNA]</scope>
    <source>
        <strain evidence="1 2">ANME-2d</strain>
    </source>
</reference>
<accession>A0A062VAJ5</accession>
<sequence length="49" mass="5532">MISIKQYKCPKCKHKMPVTKAEFIKGIAMVSCIHCGMDAFTIQETLSKL</sequence>
<dbReference type="Proteomes" id="UP000027153">
    <property type="component" value="Unassembled WGS sequence"/>
</dbReference>
<proteinExistence type="predicted"/>
<keyword evidence="2" id="KW-1185">Reference proteome</keyword>
<gene>
    <name evidence="1" type="ORF">ANME2D_01188</name>
</gene>
<name>A0A062VAJ5_9EURY</name>
<comment type="caution">
    <text evidence="1">The sequence shown here is derived from an EMBL/GenBank/DDBJ whole genome shotgun (WGS) entry which is preliminary data.</text>
</comment>